<dbReference type="AlphaFoldDB" id="A0A833J2A7"/>
<evidence type="ECO:0000256" key="6">
    <source>
        <dbReference type="SAM" id="MobiDB-lite"/>
    </source>
</evidence>
<evidence type="ECO:0000256" key="4">
    <source>
        <dbReference type="ARBA" id="ARBA00022989"/>
    </source>
</evidence>
<evidence type="ECO:0000256" key="1">
    <source>
        <dbReference type="ARBA" id="ARBA00004651"/>
    </source>
</evidence>
<evidence type="ECO:0000313" key="8">
    <source>
        <dbReference type="EMBL" id="KAB7783157.1"/>
    </source>
</evidence>
<comment type="caution">
    <text evidence="8">The sequence shown here is derived from an EMBL/GenBank/DDBJ whole genome shotgun (WGS) entry which is preliminary data.</text>
</comment>
<dbReference type="GO" id="GO:0005886">
    <property type="term" value="C:plasma membrane"/>
    <property type="evidence" value="ECO:0007669"/>
    <property type="project" value="UniProtKB-SubCell"/>
</dbReference>
<comment type="subcellular location">
    <subcellularLocation>
        <location evidence="1">Cell membrane</location>
        <topology evidence="1">Multi-pass membrane protein</topology>
    </subcellularLocation>
</comment>
<organism evidence="8 9">
    <name type="scientific">Methylorubrum populi</name>
    <dbReference type="NCBI Taxonomy" id="223967"/>
    <lineage>
        <taxon>Bacteria</taxon>
        <taxon>Pseudomonadati</taxon>
        <taxon>Pseudomonadota</taxon>
        <taxon>Alphaproteobacteria</taxon>
        <taxon>Hyphomicrobiales</taxon>
        <taxon>Methylobacteriaceae</taxon>
        <taxon>Methylorubrum</taxon>
    </lineage>
</organism>
<dbReference type="InterPro" id="IPR022791">
    <property type="entry name" value="L-PG_synthase/AglD"/>
</dbReference>
<feature type="region of interest" description="Disordered" evidence="6">
    <location>
        <begin position="1"/>
        <end position="22"/>
    </location>
</feature>
<name>A0A833J2A7_9HYPH</name>
<dbReference type="Pfam" id="PF03706">
    <property type="entry name" value="LPG_synthase_TM"/>
    <property type="match status" value="1"/>
</dbReference>
<keyword evidence="2" id="KW-1003">Cell membrane</keyword>
<proteinExistence type="predicted"/>
<dbReference type="NCBIfam" id="TIGR03476">
    <property type="entry name" value="HpnL"/>
    <property type="match status" value="1"/>
</dbReference>
<protein>
    <submittedName>
        <fullName evidence="8">Putative integral membrane protein</fullName>
    </submittedName>
</protein>
<feature type="transmembrane region" description="Helical" evidence="7">
    <location>
        <begin position="292"/>
        <end position="319"/>
    </location>
</feature>
<keyword evidence="4 7" id="KW-1133">Transmembrane helix</keyword>
<feature type="transmembrane region" description="Helical" evidence="7">
    <location>
        <begin position="220"/>
        <end position="240"/>
    </location>
</feature>
<keyword evidence="5 7" id="KW-0472">Membrane</keyword>
<evidence type="ECO:0000256" key="5">
    <source>
        <dbReference type="ARBA" id="ARBA00023136"/>
    </source>
</evidence>
<feature type="transmembrane region" description="Helical" evidence="7">
    <location>
        <begin position="350"/>
        <end position="370"/>
    </location>
</feature>
<evidence type="ECO:0000256" key="3">
    <source>
        <dbReference type="ARBA" id="ARBA00022692"/>
    </source>
</evidence>
<evidence type="ECO:0000256" key="7">
    <source>
        <dbReference type="SAM" id="Phobius"/>
    </source>
</evidence>
<gene>
    <name evidence="8" type="ORF">F8B43_4451</name>
</gene>
<reference evidence="8 9" key="1">
    <citation type="submission" date="2019-10" db="EMBL/GenBank/DDBJ databases">
        <title>Draft Genome Sequence of the Caffeine Degrading Methylotroph Methylorubrum populi PINKEL.</title>
        <authorList>
            <person name="Dawson S.C."/>
            <person name="Zhang X."/>
            <person name="Wright M.E."/>
            <person name="Sharma G."/>
            <person name="Langner J.T."/>
            <person name="Ditty J.L."/>
            <person name="Subuyuj G.A."/>
        </authorList>
    </citation>
    <scope>NUCLEOTIDE SEQUENCE [LARGE SCALE GENOMIC DNA]</scope>
    <source>
        <strain evidence="8 9">Pinkel</strain>
    </source>
</reference>
<feature type="compositionally biased region" description="Basic and acidic residues" evidence="6">
    <location>
        <begin position="1"/>
        <end position="18"/>
    </location>
</feature>
<evidence type="ECO:0000313" key="9">
    <source>
        <dbReference type="Proteomes" id="UP000469949"/>
    </source>
</evidence>
<feature type="region of interest" description="Disordered" evidence="6">
    <location>
        <begin position="104"/>
        <end position="125"/>
    </location>
</feature>
<feature type="transmembrane region" description="Helical" evidence="7">
    <location>
        <begin position="74"/>
        <end position="97"/>
    </location>
</feature>
<dbReference type="Proteomes" id="UP000469949">
    <property type="component" value="Unassembled WGS sequence"/>
</dbReference>
<accession>A0A833J2A7</accession>
<dbReference type="RefSeq" id="WP_152278371.1">
    <property type="nucleotide sequence ID" value="NZ_WEKV01000018.1"/>
</dbReference>
<sequence>MAEAPIARRSDRCDERPAEQPLPQSLSQRLLRGLLRRLPLIGTVAGLGLGGWLVATNDLAAIGAAFGRIGAGGLAAIVGVRAVIVLLCGLAWARVLAGLPPSGRPRTASGAPIEPPIKSPLGSSAEPSIETGAFVILRFVREGVNVLLPVASVGGEVVGGRLLTFWGVAGSLAAASLLADMLIQVATQVAFTGLGAGLLWRLPGEAAASLARWTTEAAAVSVVAVAAFFALQTLGAARGLERRLAGLGRRFLRSAAPGGTDAEAGAAGLLSVQEALDMVWARGRRGRIAQSVALHALAWGLGAAEIWIVLACIGVEVSLTEVLVLESLSQAIKSAAFAVPSGLGVQEGGFVVVGALFGLDAGTAIALSLAKRVPDVALGLPSLIVWQTLEAKRAQVLPPR</sequence>
<keyword evidence="3 7" id="KW-0812">Transmembrane</keyword>
<evidence type="ECO:0000256" key="2">
    <source>
        <dbReference type="ARBA" id="ARBA00022475"/>
    </source>
</evidence>
<feature type="transmembrane region" description="Helical" evidence="7">
    <location>
        <begin position="34"/>
        <end position="54"/>
    </location>
</feature>
<dbReference type="EMBL" id="WEKV01000018">
    <property type="protein sequence ID" value="KAB7783157.1"/>
    <property type="molecule type" value="Genomic_DNA"/>
</dbReference>